<dbReference type="PANTHER" id="PTHR43193:SF2">
    <property type="entry name" value="POLYFERREDOXIN PROTEIN FWDF"/>
    <property type="match status" value="1"/>
</dbReference>
<dbReference type="GO" id="GO:0046872">
    <property type="term" value="F:metal ion binding"/>
    <property type="evidence" value="ECO:0007669"/>
    <property type="project" value="UniProtKB-KW"/>
</dbReference>
<gene>
    <name evidence="5" type="ORF">HMPREF1064_00253</name>
</gene>
<dbReference type="PROSITE" id="PS51379">
    <property type="entry name" value="4FE4S_FER_2"/>
    <property type="match status" value="2"/>
</dbReference>
<dbReference type="PANTHER" id="PTHR43193">
    <property type="match status" value="1"/>
</dbReference>
<dbReference type="InterPro" id="IPR052977">
    <property type="entry name" value="Polyferredoxin-like_ET"/>
</dbReference>
<keyword evidence="1" id="KW-0479">Metal-binding</keyword>
<evidence type="ECO:0000313" key="6">
    <source>
        <dbReference type="Proteomes" id="UP000005974"/>
    </source>
</evidence>
<evidence type="ECO:0000313" key="5">
    <source>
        <dbReference type="EMBL" id="EIY40074.1"/>
    </source>
</evidence>
<dbReference type="AlphaFoldDB" id="I9G1D6"/>
<dbReference type="InterPro" id="IPR017900">
    <property type="entry name" value="4Fe4S_Fe_S_CS"/>
</dbReference>
<dbReference type="InterPro" id="IPR017896">
    <property type="entry name" value="4Fe4S_Fe-S-bd"/>
</dbReference>
<protein>
    <recommendedName>
        <fullName evidence="4">4Fe-4S ferredoxin-type domain-containing protein</fullName>
    </recommendedName>
</protein>
<dbReference type="Pfam" id="PF04422">
    <property type="entry name" value="FrhB_FdhB_N"/>
    <property type="match status" value="1"/>
</dbReference>
<dbReference type="InterPro" id="IPR007525">
    <property type="entry name" value="FrhB_FdhB_C"/>
</dbReference>
<keyword evidence="3" id="KW-0411">Iron-sulfur</keyword>
<dbReference type="RefSeq" id="WP_007850801.1">
    <property type="nucleotide sequence ID" value="NZ_JH724132.1"/>
</dbReference>
<dbReference type="Proteomes" id="UP000005974">
    <property type="component" value="Unassembled WGS sequence"/>
</dbReference>
<accession>I9G1D6</accession>
<dbReference type="Gene3D" id="3.30.70.20">
    <property type="match status" value="1"/>
</dbReference>
<evidence type="ECO:0000259" key="4">
    <source>
        <dbReference type="PROSITE" id="PS51379"/>
    </source>
</evidence>
<evidence type="ECO:0000256" key="2">
    <source>
        <dbReference type="ARBA" id="ARBA00023004"/>
    </source>
</evidence>
<dbReference type="EMBL" id="AGXJ01000009">
    <property type="protein sequence ID" value="EIY40074.1"/>
    <property type="molecule type" value="Genomic_DNA"/>
</dbReference>
<evidence type="ECO:0000256" key="1">
    <source>
        <dbReference type="ARBA" id="ARBA00022723"/>
    </source>
</evidence>
<dbReference type="OrthoDB" id="9813230at2"/>
<dbReference type="InterPro" id="IPR007516">
    <property type="entry name" value="Co_F420_Hydgase/DH_bsu_N"/>
</dbReference>
<keyword evidence="2" id="KW-0408">Iron</keyword>
<comment type="caution">
    <text evidence="5">The sequence shown here is derived from an EMBL/GenBank/DDBJ whole genome shotgun (WGS) entry which is preliminary data.</text>
</comment>
<organism evidence="5 6">
    <name type="scientific">Phocaeicola dorei CL02T12C06</name>
    <dbReference type="NCBI Taxonomy" id="997876"/>
    <lineage>
        <taxon>Bacteria</taxon>
        <taxon>Pseudomonadati</taxon>
        <taxon>Bacteroidota</taxon>
        <taxon>Bacteroidia</taxon>
        <taxon>Bacteroidales</taxon>
        <taxon>Bacteroidaceae</taxon>
        <taxon>Phocaeicola</taxon>
    </lineage>
</organism>
<dbReference type="GO" id="GO:0051536">
    <property type="term" value="F:iron-sulfur cluster binding"/>
    <property type="evidence" value="ECO:0007669"/>
    <property type="project" value="UniProtKB-KW"/>
</dbReference>
<dbReference type="Pfam" id="PF12838">
    <property type="entry name" value="Fer4_7"/>
    <property type="match status" value="1"/>
</dbReference>
<reference evidence="5 6" key="1">
    <citation type="submission" date="2012-02" db="EMBL/GenBank/DDBJ databases">
        <title>The Genome Sequence of Bacteroides dorei CL02T12C06.</title>
        <authorList>
            <consortium name="The Broad Institute Genome Sequencing Platform"/>
            <person name="Earl A."/>
            <person name="Ward D."/>
            <person name="Feldgarden M."/>
            <person name="Gevers D."/>
            <person name="Zitomersky N.L."/>
            <person name="Coyne M.J."/>
            <person name="Comstock L.E."/>
            <person name="Young S.K."/>
            <person name="Zeng Q."/>
            <person name="Gargeya S."/>
            <person name="Fitzgerald M."/>
            <person name="Haas B."/>
            <person name="Abouelleil A."/>
            <person name="Alvarado L."/>
            <person name="Arachchi H.M."/>
            <person name="Berlin A."/>
            <person name="Chapman S.B."/>
            <person name="Gearin G."/>
            <person name="Goldberg J."/>
            <person name="Griggs A."/>
            <person name="Gujja S."/>
            <person name="Hansen M."/>
            <person name="Heiman D."/>
            <person name="Howarth C."/>
            <person name="Larimer J."/>
            <person name="Lui A."/>
            <person name="MacDonald P.J.P."/>
            <person name="McCowen C."/>
            <person name="Montmayeur A."/>
            <person name="Murphy C."/>
            <person name="Neiman D."/>
            <person name="Pearson M."/>
            <person name="Priest M."/>
            <person name="Roberts A."/>
            <person name="Saif S."/>
            <person name="Shea T."/>
            <person name="Sisk P."/>
            <person name="Stolte C."/>
            <person name="Sykes S."/>
            <person name="Wortman J."/>
            <person name="Nusbaum C."/>
            <person name="Birren B."/>
        </authorList>
    </citation>
    <scope>NUCLEOTIDE SEQUENCE [LARGE SCALE GENOMIC DNA]</scope>
    <source>
        <strain evidence="5 6">CL02T12C06</strain>
    </source>
</reference>
<dbReference type="SUPFAM" id="SSF54862">
    <property type="entry name" value="4Fe-4S ferredoxins"/>
    <property type="match status" value="1"/>
</dbReference>
<dbReference type="HOGENOM" id="CLU_037958_1_0_10"/>
<proteinExistence type="predicted"/>
<dbReference type="PATRIC" id="fig|997876.3.peg.256"/>
<evidence type="ECO:0000256" key="3">
    <source>
        <dbReference type="ARBA" id="ARBA00023014"/>
    </source>
</evidence>
<sequence length="427" mass="49108">MLTELNNHKTSFFICPEDSCTGCTACMNVCSHAAISFIPDEEGFLHPSVDKGRCVNCGLCKSVCPVNTPVSRYLPEEVYSGWSNDGQVRLCSSSGGAFSAIAISILNQRGIVFGCTLNADLEAVHVGIERVEDLYRLQGSKYVQSRVEDSYKLAKQNLKTGRKVLFSGTPCQIAGLRSYLHKNYDNLCTVDIICHGVPSPKIFNDYKRHIAKKKRLRIENIQFRCKKYSWIFFSMSVNGYTEKGSARVEYIGNYYNDPYIRGFLRDNFLRPSCYSCQYCNIRRCSDFTIADWWGYQAEPGELSDFEKKGVSLIMCNSAKAVDMFTEIKQSMVLRQRTIEEAKRTNLSLSRPFAKPCTRDLFWKDYKTLSFDTMVSKYMYPERLTPSVYIWAKLPNTKIRRFLITFFVRCENLLRKLKCSFLIPHIHY</sequence>
<dbReference type="Pfam" id="PF04432">
    <property type="entry name" value="FrhB_FdhB_C"/>
    <property type="match status" value="1"/>
</dbReference>
<keyword evidence="6" id="KW-1185">Reference proteome</keyword>
<feature type="domain" description="4Fe-4S ferredoxin-type" evidence="4">
    <location>
        <begin position="10"/>
        <end position="40"/>
    </location>
</feature>
<name>I9G1D6_9BACT</name>
<feature type="domain" description="4Fe-4S ferredoxin-type" evidence="4">
    <location>
        <begin position="45"/>
        <end position="74"/>
    </location>
</feature>
<dbReference type="PROSITE" id="PS00198">
    <property type="entry name" value="4FE4S_FER_1"/>
    <property type="match status" value="1"/>
</dbReference>